<feature type="compositionally biased region" description="Polar residues" evidence="1">
    <location>
        <begin position="1041"/>
        <end position="1051"/>
    </location>
</feature>
<feature type="compositionally biased region" description="Basic and acidic residues" evidence="1">
    <location>
        <begin position="803"/>
        <end position="815"/>
    </location>
</feature>
<dbReference type="AlphaFoldDB" id="A0A8B7BGA8"/>
<feature type="compositionally biased region" description="Polar residues" evidence="1">
    <location>
        <begin position="549"/>
        <end position="560"/>
    </location>
</feature>
<feature type="compositionally biased region" description="Pro residues" evidence="1">
    <location>
        <begin position="49"/>
        <end position="60"/>
    </location>
</feature>
<feature type="region of interest" description="Disordered" evidence="1">
    <location>
        <begin position="758"/>
        <end position="1092"/>
    </location>
</feature>
<evidence type="ECO:0000313" key="2">
    <source>
        <dbReference type="Proteomes" id="UP000228380"/>
    </source>
</evidence>
<dbReference type="RefSeq" id="XP_008776082.2">
    <property type="nucleotide sequence ID" value="XM_008777860.3"/>
</dbReference>
<feature type="compositionally biased region" description="Basic and acidic residues" evidence="1">
    <location>
        <begin position="844"/>
        <end position="856"/>
    </location>
</feature>
<feature type="compositionally biased region" description="Basic residues" evidence="1">
    <location>
        <begin position="1078"/>
        <end position="1092"/>
    </location>
</feature>
<protein>
    <submittedName>
        <fullName evidence="3">Uncharacterized protein LOC103696292 isoform X1</fullName>
    </submittedName>
</protein>
<name>A0A8B7BGA8_PHODC</name>
<proteinExistence type="predicted"/>
<feature type="region of interest" description="Disordered" evidence="1">
    <location>
        <begin position="263"/>
        <end position="322"/>
    </location>
</feature>
<feature type="region of interest" description="Disordered" evidence="1">
    <location>
        <begin position="545"/>
        <end position="598"/>
    </location>
</feature>
<feature type="compositionally biased region" description="Polar residues" evidence="1">
    <location>
        <begin position="307"/>
        <end position="321"/>
    </location>
</feature>
<feature type="region of interest" description="Disordered" evidence="1">
    <location>
        <begin position="1"/>
        <end position="150"/>
    </location>
</feature>
<feature type="compositionally biased region" description="Low complexity" evidence="1">
    <location>
        <begin position="24"/>
        <end position="33"/>
    </location>
</feature>
<reference evidence="2" key="1">
    <citation type="journal article" date="2019" name="Nat. Commun.">
        <title>Genome-wide association mapping of date palm fruit traits.</title>
        <authorList>
            <person name="Hazzouri K.M."/>
            <person name="Gros-Balthazard M."/>
            <person name="Flowers J.M."/>
            <person name="Copetti D."/>
            <person name="Lemansour A."/>
            <person name="Lebrun M."/>
            <person name="Masmoudi K."/>
            <person name="Ferrand S."/>
            <person name="Dhar M.I."/>
            <person name="Fresquez Z.A."/>
            <person name="Rosas U."/>
            <person name="Zhang J."/>
            <person name="Talag J."/>
            <person name="Lee S."/>
            <person name="Kudrna D."/>
            <person name="Powell R.F."/>
            <person name="Leitch I.J."/>
            <person name="Krueger R.R."/>
            <person name="Wing R.A."/>
            <person name="Amiri K.M.A."/>
            <person name="Purugganan M.D."/>
        </authorList>
    </citation>
    <scope>NUCLEOTIDE SEQUENCE [LARGE SCALE GENOMIC DNA]</scope>
    <source>
        <strain evidence="2">cv. Khalas</strain>
    </source>
</reference>
<keyword evidence="2" id="KW-1185">Reference proteome</keyword>
<feature type="compositionally biased region" description="Polar residues" evidence="1">
    <location>
        <begin position="832"/>
        <end position="843"/>
    </location>
</feature>
<feature type="compositionally biased region" description="Basic and acidic residues" evidence="1">
    <location>
        <begin position="939"/>
        <end position="998"/>
    </location>
</feature>
<feature type="compositionally biased region" description="Low complexity" evidence="1">
    <location>
        <begin position="268"/>
        <end position="283"/>
    </location>
</feature>
<feature type="compositionally biased region" description="Pro residues" evidence="1">
    <location>
        <begin position="96"/>
        <end position="123"/>
    </location>
</feature>
<dbReference type="OrthoDB" id="540503at2759"/>
<feature type="compositionally biased region" description="Basic and acidic residues" evidence="1">
    <location>
        <begin position="877"/>
        <end position="900"/>
    </location>
</feature>
<feature type="compositionally biased region" description="Polar residues" evidence="1">
    <location>
        <begin position="791"/>
        <end position="802"/>
    </location>
</feature>
<feature type="compositionally biased region" description="Basic and acidic residues" evidence="1">
    <location>
        <begin position="910"/>
        <end position="932"/>
    </location>
</feature>
<feature type="compositionally biased region" description="Acidic residues" evidence="1">
    <location>
        <begin position="701"/>
        <end position="712"/>
    </location>
</feature>
<accession>A0A8B7BGA8</accession>
<feature type="region of interest" description="Disordered" evidence="1">
    <location>
        <begin position="669"/>
        <end position="722"/>
    </location>
</feature>
<sequence>MDAFQARRPIGGDPQQPQSLFWHPPSSSSSSSPIGGYHHHQDPHLARLPSPPASLPPHQPGYPLHHHHPPPPPQQHPQQQWLYPDSRPILQQPAPSFLPHPPVPPYHAQPPVPSYPSPMPPAPHQYLSPALPTHPPHRPPTMPPPLAHHHLPPPPTAAYPPPNQGWGNPSWAQHQAWEYPVAERNLPYNNEEDWAARAKAWAAAKSATENHHRQAQIMPTGRIEDHGYAYHEQYQQAAGPPTDNQQPSHSQLSNQQLPAHLMDQQKQVSHVHGSTSFSSGSSFYGTDGRPYYNAEDEASGADKDHMTSSQRNFGPSSSTYEQEVPYCYSSTQGDRESVNQSESLQQPFPLPASSVQEGFLHSQSTLPVRNISVEQAHFTHIGQSSKLIPDVSDQPLDFQPRSASGLEPHPQISYEHADLAGSVGVMDHDAIETSIHSWTPSAAPRVFSHIPLAPTGTQFDPSFASQSSLPVPPAPVYVRVPGTNFRPSIPPVTAPFGLGSGTSLHHAAAFSGDAKAAFNLSERPKKSAVPNWLREEIIKNKSVLANAGPNHQNGSSFHSIQSEDDDKSSKGVDQAGSKSMESTKSTEDEEDDEDDVEAARSAAFNQEIKRVLTEVLMKVTDELFDEIATNVLNEDNPTVEVSDHADVENHEVSFPAASTPKTSAKVLVPAGKSNKNIGGTGENSSSSSSRGDILGLANYASDDDDDVDDCVGDDGGTQSSNLLSSGMVIDASHQQETSGRVSANVLERVEKGIALVNKEKPSENVHKIKSQRYRTDPTGSPPNLGARDNEGNSVMQYASSSDNKLHGRASDRMARIGDVQTSVESRKFFQFSPDSSNSLQSNDKAGKESTVDDAKNGKSVSGEGHVRESKSILSNNRHPEKRSNSDYPVKEAKAVVDKTVLETSGAKNFTSHEGREKVKKEKRDNIEEKAQDRGGGGKNMRESDSRSSSKHTSARDDRKDVTKDKRKKDKEDCAKKGEQIRDEKEDRSTRGMKDEVRYKTRRPPSPSSRVRSSKENSLHGYGSLSGDDRSDNSKKRKVQSHRGSSSPSPTKSRIRQVSRSPHSKHSHRRNSPYSSLDRRRRSRSTTPVNRRR</sequence>
<feature type="compositionally biased region" description="Pro residues" evidence="1">
    <location>
        <begin position="132"/>
        <end position="150"/>
    </location>
</feature>
<organism evidence="2 3">
    <name type="scientific">Phoenix dactylifera</name>
    <name type="common">Date palm</name>
    <dbReference type="NCBI Taxonomy" id="42345"/>
    <lineage>
        <taxon>Eukaryota</taxon>
        <taxon>Viridiplantae</taxon>
        <taxon>Streptophyta</taxon>
        <taxon>Embryophyta</taxon>
        <taxon>Tracheophyta</taxon>
        <taxon>Spermatophyta</taxon>
        <taxon>Magnoliopsida</taxon>
        <taxon>Liliopsida</taxon>
        <taxon>Arecaceae</taxon>
        <taxon>Coryphoideae</taxon>
        <taxon>Phoeniceae</taxon>
        <taxon>Phoenix</taxon>
    </lineage>
</organism>
<evidence type="ECO:0000256" key="1">
    <source>
        <dbReference type="SAM" id="MobiDB-lite"/>
    </source>
</evidence>
<feature type="compositionally biased region" description="Basic residues" evidence="1">
    <location>
        <begin position="1052"/>
        <end position="1070"/>
    </location>
</feature>
<dbReference type="KEGG" id="pda:103696292"/>
<feature type="compositionally biased region" description="Acidic residues" evidence="1">
    <location>
        <begin position="587"/>
        <end position="596"/>
    </location>
</feature>
<gene>
    <name evidence="3" type="primary">LOC103696292</name>
</gene>
<evidence type="ECO:0000313" key="3">
    <source>
        <dbReference type="RefSeq" id="XP_008776082.2"/>
    </source>
</evidence>
<reference evidence="3" key="2">
    <citation type="submission" date="2025-08" db="UniProtKB">
        <authorList>
            <consortium name="RefSeq"/>
        </authorList>
    </citation>
    <scope>IDENTIFICATION</scope>
    <source>
        <tissue evidence="3">Young leaves</tissue>
    </source>
</reference>
<dbReference type="Proteomes" id="UP000228380">
    <property type="component" value="Chromosome 9"/>
</dbReference>
<dbReference type="GeneID" id="103696292"/>